<sequence>MRLNLTISFALVLAAFVLLFGPSLPAKHEGRMTGSAAVLRADRPVAEICLPDTASKTCAALFLDEDGYELCLRDGAKGRVRCLNEFGDADRDPEHQTDSLRTPWSIAL</sequence>
<comment type="caution">
    <text evidence="2">The sequence shown here is derived from an EMBL/GenBank/DDBJ whole genome shotgun (WGS) entry which is preliminary data.</text>
</comment>
<organism evidence="2 3">
    <name type="scientific">Allorhizobium borbori</name>
    <dbReference type="NCBI Taxonomy" id="485907"/>
    <lineage>
        <taxon>Bacteria</taxon>
        <taxon>Pseudomonadati</taxon>
        <taxon>Pseudomonadota</taxon>
        <taxon>Alphaproteobacteria</taxon>
        <taxon>Hyphomicrobiales</taxon>
        <taxon>Rhizobiaceae</taxon>
        <taxon>Rhizobium/Agrobacterium group</taxon>
        <taxon>Allorhizobium</taxon>
    </lineage>
</organism>
<dbReference type="AlphaFoldDB" id="A0A7W6P2A1"/>
<protein>
    <submittedName>
        <fullName evidence="2">Uncharacterized protein</fullName>
    </submittedName>
</protein>
<proteinExistence type="predicted"/>
<gene>
    <name evidence="2" type="ORF">GGQ66_003015</name>
</gene>
<evidence type="ECO:0000313" key="2">
    <source>
        <dbReference type="EMBL" id="MBB4104438.1"/>
    </source>
</evidence>
<dbReference type="Proteomes" id="UP000584824">
    <property type="component" value="Unassembled WGS sequence"/>
</dbReference>
<evidence type="ECO:0000256" key="1">
    <source>
        <dbReference type="SAM" id="MobiDB-lite"/>
    </source>
</evidence>
<accession>A0A7W6P2A1</accession>
<dbReference type="EMBL" id="JACIDU010000012">
    <property type="protein sequence ID" value="MBB4104438.1"/>
    <property type="molecule type" value="Genomic_DNA"/>
</dbReference>
<feature type="compositionally biased region" description="Basic and acidic residues" evidence="1">
    <location>
        <begin position="88"/>
        <end position="98"/>
    </location>
</feature>
<name>A0A7W6P2A1_9HYPH</name>
<evidence type="ECO:0000313" key="3">
    <source>
        <dbReference type="Proteomes" id="UP000584824"/>
    </source>
</evidence>
<dbReference type="RefSeq" id="WP_183793525.1">
    <property type="nucleotide sequence ID" value="NZ_JACIDU010000012.1"/>
</dbReference>
<reference evidence="2 3" key="1">
    <citation type="submission" date="2020-08" db="EMBL/GenBank/DDBJ databases">
        <title>Genomic Encyclopedia of Type Strains, Phase IV (KMG-IV): sequencing the most valuable type-strain genomes for metagenomic binning, comparative biology and taxonomic classification.</title>
        <authorList>
            <person name="Goeker M."/>
        </authorList>
    </citation>
    <scope>NUCLEOTIDE SEQUENCE [LARGE SCALE GENOMIC DNA]</scope>
    <source>
        <strain evidence="2 3">DSM 26385</strain>
    </source>
</reference>
<feature type="region of interest" description="Disordered" evidence="1">
    <location>
        <begin position="87"/>
        <end position="108"/>
    </location>
</feature>
<keyword evidence="3" id="KW-1185">Reference proteome</keyword>